<sequence>MDNPSLNLGLVDVNGGDQPLAKINILKATIAFHEFVAISAQLVLIGLKGGDTQWITVIFVNPNPSSNDWIGVFSPAKFDPLTLSTKRTSRSNRATNLSSRTMYDDAFGGGGPTLSPRPEDYTEIFGGFHVSRGSSIPVLDLPLMNDSNEVMFDVRNPRFNYANVFDGFDDLDFPASYEDLIRQANTIPGLLDDAFKELDQRNGSAKVYGKHIFNLVLVVGFGRSAACMEDTTPVSCLLGNLNPSLHVAIPSLDQSSRKLLFGS</sequence>
<dbReference type="GO" id="GO:0072318">
    <property type="term" value="P:clathrin coat disassembly"/>
    <property type="evidence" value="ECO:0007669"/>
    <property type="project" value="TreeGrafter"/>
</dbReference>
<dbReference type="GO" id="GO:0031982">
    <property type="term" value="C:vesicle"/>
    <property type="evidence" value="ECO:0007669"/>
    <property type="project" value="TreeGrafter"/>
</dbReference>
<gene>
    <name evidence="2" type="ORF">F3Y22_tig00111390pilonHSYRG00018</name>
</gene>
<evidence type="ECO:0000313" key="2">
    <source>
        <dbReference type="EMBL" id="KAE8680395.1"/>
    </source>
</evidence>
<dbReference type="GO" id="GO:0005737">
    <property type="term" value="C:cytoplasm"/>
    <property type="evidence" value="ECO:0007669"/>
    <property type="project" value="TreeGrafter"/>
</dbReference>
<comment type="caution">
    <text evidence="2">The sequence shown here is derived from an EMBL/GenBank/DDBJ whole genome shotgun (WGS) entry which is preliminary data.</text>
</comment>
<dbReference type="AlphaFoldDB" id="A0A6A2YM55"/>
<dbReference type="GO" id="GO:0072583">
    <property type="term" value="P:clathrin-dependent endocytosis"/>
    <property type="evidence" value="ECO:0007669"/>
    <property type="project" value="TreeGrafter"/>
</dbReference>
<dbReference type="InterPro" id="IPR040974">
    <property type="entry name" value="Fn3_PAP"/>
</dbReference>
<reference evidence="2" key="1">
    <citation type="submission" date="2019-09" db="EMBL/GenBank/DDBJ databases">
        <title>Draft genome information of white flower Hibiscus syriacus.</title>
        <authorList>
            <person name="Kim Y.-M."/>
        </authorList>
    </citation>
    <scope>NUCLEOTIDE SEQUENCE [LARGE SCALE GENOMIC DNA]</scope>
    <source>
        <strain evidence="2">YM2019G1</strain>
    </source>
</reference>
<dbReference type="PANTHER" id="PTHR23172:SF87">
    <property type="entry name" value="CHAPERONE DNAJ-DOMAIN SUPERFAMILY PROTEIN"/>
    <property type="match status" value="1"/>
</dbReference>
<proteinExistence type="predicted"/>
<dbReference type="EMBL" id="VEPZ02001326">
    <property type="protein sequence ID" value="KAE8680395.1"/>
    <property type="molecule type" value="Genomic_DNA"/>
</dbReference>
<accession>A0A6A2YM55</accession>
<dbReference type="Proteomes" id="UP000436088">
    <property type="component" value="Unassembled WGS sequence"/>
</dbReference>
<name>A0A6A2YM55_HIBSY</name>
<evidence type="ECO:0000259" key="1">
    <source>
        <dbReference type="Pfam" id="PF17808"/>
    </source>
</evidence>
<feature type="domain" description="Purple acid phosphatase Fn3-like" evidence="1">
    <location>
        <begin position="39"/>
        <end position="86"/>
    </location>
</feature>
<dbReference type="Pfam" id="PF17808">
    <property type="entry name" value="fn3_PAP"/>
    <property type="match status" value="1"/>
</dbReference>
<keyword evidence="3" id="KW-1185">Reference proteome</keyword>
<organism evidence="2 3">
    <name type="scientific">Hibiscus syriacus</name>
    <name type="common">Rose of Sharon</name>
    <dbReference type="NCBI Taxonomy" id="106335"/>
    <lineage>
        <taxon>Eukaryota</taxon>
        <taxon>Viridiplantae</taxon>
        <taxon>Streptophyta</taxon>
        <taxon>Embryophyta</taxon>
        <taxon>Tracheophyta</taxon>
        <taxon>Spermatophyta</taxon>
        <taxon>Magnoliopsida</taxon>
        <taxon>eudicotyledons</taxon>
        <taxon>Gunneridae</taxon>
        <taxon>Pentapetalae</taxon>
        <taxon>rosids</taxon>
        <taxon>malvids</taxon>
        <taxon>Malvales</taxon>
        <taxon>Malvaceae</taxon>
        <taxon>Malvoideae</taxon>
        <taxon>Hibiscus</taxon>
    </lineage>
</organism>
<dbReference type="PANTHER" id="PTHR23172">
    <property type="entry name" value="AUXILIN/CYCLIN G-ASSOCIATED KINASE-RELATED"/>
    <property type="match status" value="1"/>
</dbReference>
<evidence type="ECO:0000313" key="3">
    <source>
        <dbReference type="Proteomes" id="UP000436088"/>
    </source>
</evidence>
<dbReference type="GO" id="GO:0030276">
    <property type="term" value="F:clathrin binding"/>
    <property type="evidence" value="ECO:0007669"/>
    <property type="project" value="TreeGrafter"/>
</dbReference>
<protein>
    <recommendedName>
        <fullName evidence="1">Purple acid phosphatase Fn3-like domain-containing protein</fullName>
    </recommendedName>
</protein>